<dbReference type="Proteomes" id="UP000734854">
    <property type="component" value="Unassembled WGS sequence"/>
</dbReference>
<protein>
    <submittedName>
        <fullName evidence="2">Uncharacterized protein</fullName>
    </submittedName>
</protein>
<sequence>MAELDALLHEMGIANKDNNTAQNETADKKQLEQSSEGEKKESVGAPSENRILKKKKSKKEKSSKEQEEHDQNQEKEDIEAEVADASAVDVKERIKKVASMRKKKSSKEMDAEQLNKRASYLSRLTSSTLILSDLPTSVLIVSYCPTNPASVHCRCFAFGSLLRGSRASIRKGVIALASILLCSWCCALALNFASSSEQWGSDNETARVTGLEKKKSEVLFCGDSIEEVFLELSTTLTGSNILGGDLLVITLDLEQWGSDNETARVMGLEKKKSEVLFCGDSIEEVFLELCEVRF</sequence>
<accession>A0A8J5HYB2</accession>
<name>A0A8J5HYB2_ZINOF</name>
<organism evidence="2 3">
    <name type="scientific">Zingiber officinale</name>
    <name type="common">Ginger</name>
    <name type="synonym">Amomum zingiber</name>
    <dbReference type="NCBI Taxonomy" id="94328"/>
    <lineage>
        <taxon>Eukaryota</taxon>
        <taxon>Viridiplantae</taxon>
        <taxon>Streptophyta</taxon>
        <taxon>Embryophyta</taxon>
        <taxon>Tracheophyta</taxon>
        <taxon>Spermatophyta</taxon>
        <taxon>Magnoliopsida</taxon>
        <taxon>Liliopsida</taxon>
        <taxon>Zingiberales</taxon>
        <taxon>Zingiberaceae</taxon>
        <taxon>Zingiber</taxon>
    </lineage>
</organism>
<feature type="compositionally biased region" description="Basic and acidic residues" evidence="1">
    <location>
        <begin position="25"/>
        <end position="42"/>
    </location>
</feature>
<keyword evidence="3" id="KW-1185">Reference proteome</keyword>
<feature type="compositionally biased region" description="Basic and acidic residues" evidence="1">
    <location>
        <begin position="60"/>
        <end position="75"/>
    </location>
</feature>
<dbReference type="AlphaFoldDB" id="A0A8J5HYB2"/>
<dbReference type="EMBL" id="JACMSC010000002">
    <property type="protein sequence ID" value="KAG6532205.1"/>
    <property type="molecule type" value="Genomic_DNA"/>
</dbReference>
<comment type="caution">
    <text evidence="2">The sequence shown here is derived from an EMBL/GenBank/DDBJ whole genome shotgun (WGS) entry which is preliminary data.</text>
</comment>
<dbReference type="PANTHER" id="PTHR31365:SF4">
    <property type="entry name" value="OS05G0179800 PROTEIN"/>
    <property type="match status" value="1"/>
</dbReference>
<evidence type="ECO:0000313" key="2">
    <source>
        <dbReference type="EMBL" id="KAG6532205.1"/>
    </source>
</evidence>
<evidence type="ECO:0000313" key="3">
    <source>
        <dbReference type="Proteomes" id="UP000734854"/>
    </source>
</evidence>
<feature type="region of interest" description="Disordered" evidence="1">
    <location>
        <begin position="1"/>
        <end position="84"/>
    </location>
</feature>
<proteinExistence type="predicted"/>
<gene>
    <name evidence="2" type="ORF">ZIOFF_006044</name>
</gene>
<evidence type="ECO:0000256" key="1">
    <source>
        <dbReference type="SAM" id="MobiDB-lite"/>
    </source>
</evidence>
<dbReference type="PANTHER" id="PTHR31365">
    <property type="entry name" value="EXPRESSED PROTEIN"/>
    <property type="match status" value="1"/>
</dbReference>
<reference evidence="2 3" key="1">
    <citation type="submission" date="2020-08" db="EMBL/GenBank/DDBJ databases">
        <title>Plant Genome Project.</title>
        <authorList>
            <person name="Zhang R.-G."/>
        </authorList>
    </citation>
    <scope>NUCLEOTIDE SEQUENCE [LARGE SCALE GENOMIC DNA]</scope>
    <source>
        <tissue evidence="2">Rhizome</tissue>
    </source>
</reference>